<reference evidence="2" key="1">
    <citation type="submission" date="2009-02" db="EMBL/GenBank/DDBJ databases">
        <title>The Genome Sequence of Ajellomyces capsulatus strain G186AR.</title>
        <authorList>
            <consortium name="The Broad Institute Genome Sequencing Platform"/>
            <person name="Champion M."/>
            <person name="Cuomo C."/>
            <person name="Ma L.-J."/>
            <person name="Henn M.R."/>
            <person name="Sil A."/>
            <person name="Goldman B."/>
            <person name="Young S.K."/>
            <person name="Kodira C.D."/>
            <person name="Zeng Q."/>
            <person name="Koehrsen M."/>
            <person name="Alvarado L."/>
            <person name="Berlin A."/>
            <person name="Borenstein D."/>
            <person name="Chen Z."/>
            <person name="Engels R."/>
            <person name="Freedman E."/>
            <person name="Gellesch M."/>
            <person name="Goldberg J."/>
            <person name="Griggs A."/>
            <person name="Gujja S."/>
            <person name="Heiman D."/>
            <person name="Hepburn T."/>
            <person name="Howarth C."/>
            <person name="Jen D."/>
            <person name="Larson L."/>
            <person name="Lewis B."/>
            <person name="Mehta T."/>
            <person name="Park D."/>
            <person name="Pearson M."/>
            <person name="Roberts A."/>
            <person name="Saif S."/>
            <person name="Shea T."/>
            <person name="Shenoy N."/>
            <person name="Sisk P."/>
            <person name="Stolte C."/>
            <person name="Sykes S."/>
            <person name="Walk T."/>
            <person name="White J."/>
            <person name="Yandava C."/>
            <person name="Klein B."/>
            <person name="McEwen J.G."/>
            <person name="Puccia R."/>
            <person name="Goldman G.H."/>
            <person name="Felipe M.S."/>
            <person name="Nino-Vega G."/>
            <person name="San-Blas G."/>
            <person name="Taylor J."/>
            <person name="Mendoza L."/>
            <person name="Galagan J."/>
            <person name="Nusbaum C."/>
            <person name="Birren B."/>
        </authorList>
    </citation>
    <scope>NUCLEOTIDE SEQUENCE</scope>
    <source>
        <strain evidence="2">G186AR</strain>
    </source>
</reference>
<feature type="compositionally biased region" description="Low complexity" evidence="1">
    <location>
        <begin position="52"/>
        <end position="69"/>
    </location>
</feature>
<gene>
    <name evidence="2" type="ORF">HCBG_03202</name>
</gene>
<evidence type="ECO:0000256" key="1">
    <source>
        <dbReference type="SAM" id="MobiDB-lite"/>
    </source>
</evidence>
<proteinExistence type="predicted"/>
<evidence type="ECO:0000313" key="3">
    <source>
        <dbReference type="Proteomes" id="UP000001631"/>
    </source>
</evidence>
<name>C0NJ72_AJECG</name>
<protein>
    <submittedName>
        <fullName evidence="2">Uncharacterized protein</fullName>
    </submittedName>
</protein>
<organism evidence="2 3">
    <name type="scientific">Ajellomyces capsulatus (strain G186AR / H82 / ATCC MYA-2454 / RMSCC 2432)</name>
    <name type="common">Darling's disease fungus</name>
    <name type="synonym">Histoplasma capsulatum</name>
    <dbReference type="NCBI Taxonomy" id="447093"/>
    <lineage>
        <taxon>Eukaryota</taxon>
        <taxon>Fungi</taxon>
        <taxon>Dikarya</taxon>
        <taxon>Ascomycota</taxon>
        <taxon>Pezizomycotina</taxon>
        <taxon>Eurotiomycetes</taxon>
        <taxon>Eurotiomycetidae</taxon>
        <taxon>Onygenales</taxon>
        <taxon>Ajellomycetaceae</taxon>
        <taxon>Histoplasma</taxon>
    </lineage>
</organism>
<dbReference type="AlphaFoldDB" id="C0NJ72"/>
<dbReference type="GeneID" id="69036218"/>
<dbReference type="RefSeq" id="XP_045288394.1">
    <property type="nucleotide sequence ID" value="XM_045430251.1"/>
</dbReference>
<dbReference type="EMBL" id="GG663366">
    <property type="protein sequence ID" value="EEH07913.1"/>
    <property type="molecule type" value="Genomic_DNA"/>
</dbReference>
<dbReference type="InParanoid" id="C0NJ72"/>
<dbReference type="Proteomes" id="UP000001631">
    <property type="component" value="Unassembled WGS sequence"/>
</dbReference>
<accession>C0NJ72</accession>
<sequence length="165" mass="18483">MDQPNRYFFRPPKPTPSNRIPARPLLRLSPSRAPIDWRDPFPTGSPSLSTARPQLLHKPLKQPQQPPRLSGSPLPPNNIHVIRGPYHGSPEHEPKHQHDPERDDAARIIEDSERDEEDEDEDEKGGEVRWGAQEGLERGEEVGLKILSGDGVEVCGEDGIVGEHL</sequence>
<feature type="region of interest" description="Disordered" evidence="1">
    <location>
        <begin position="1"/>
        <end position="136"/>
    </location>
</feature>
<dbReference type="HOGENOM" id="CLU_1610273_0_0_1"/>
<feature type="compositionally biased region" description="Acidic residues" evidence="1">
    <location>
        <begin position="112"/>
        <end position="124"/>
    </location>
</feature>
<evidence type="ECO:0000313" key="2">
    <source>
        <dbReference type="EMBL" id="EEH07913.1"/>
    </source>
</evidence>
<keyword evidence="3" id="KW-1185">Reference proteome</keyword>
<feature type="compositionally biased region" description="Basic and acidic residues" evidence="1">
    <location>
        <begin position="89"/>
        <end position="111"/>
    </location>
</feature>